<evidence type="ECO:0000313" key="5">
    <source>
        <dbReference type="Proteomes" id="UP000245624"/>
    </source>
</evidence>
<dbReference type="SUPFAM" id="SSF46689">
    <property type="entry name" value="Homeodomain-like"/>
    <property type="match status" value="1"/>
</dbReference>
<name>A0A317L060_9BACI</name>
<keyword evidence="1" id="KW-0175">Coiled coil</keyword>
<dbReference type="PROSITE" id="PS51294">
    <property type="entry name" value="HTH_MYB"/>
    <property type="match status" value="1"/>
</dbReference>
<protein>
    <submittedName>
        <fullName evidence="4">RsfA family transcriptional regulator</fullName>
    </submittedName>
</protein>
<dbReference type="PANTHER" id="PTHR41302:SF2">
    <property type="entry name" value="PRESPORE SPECIFIC TRANSCRIPTIONAL ACTIVATOR RSFA"/>
    <property type="match status" value="1"/>
</dbReference>
<dbReference type="RefSeq" id="WP_109984498.1">
    <property type="nucleotide sequence ID" value="NZ_JAJUIE010000001.1"/>
</dbReference>
<dbReference type="Pfam" id="PF13921">
    <property type="entry name" value="Myb_DNA-bind_6"/>
    <property type="match status" value="1"/>
</dbReference>
<dbReference type="InterPro" id="IPR017930">
    <property type="entry name" value="Myb_dom"/>
</dbReference>
<dbReference type="OrthoDB" id="2845592at2"/>
<organism evidence="4 5">
    <name type="scientific">Gracilibacillus dipsosauri</name>
    <dbReference type="NCBI Taxonomy" id="178340"/>
    <lineage>
        <taxon>Bacteria</taxon>
        <taxon>Bacillati</taxon>
        <taxon>Bacillota</taxon>
        <taxon>Bacilli</taxon>
        <taxon>Bacillales</taxon>
        <taxon>Bacillaceae</taxon>
        <taxon>Gracilibacillus</taxon>
    </lineage>
</organism>
<dbReference type="InterPro" id="IPR001005">
    <property type="entry name" value="SANT/Myb"/>
</dbReference>
<feature type="coiled-coil region" evidence="1">
    <location>
        <begin position="109"/>
        <end position="150"/>
    </location>
</feature>
<accession>A0A317L060</accession>
<dbReference type="PANTHER" id="PTHR41302">
    <property type="entry name" value="PRESPORE-SPECIFIC TRANSCRIPTIONAL REGULATOR RSFA-RELATED"/>
    <property type="match status" value="1"/>
</dbReference>
<dbReference type="AlphaFoldDB" id="A0A317L060"/>
<gene>
    <name evidence="4" type="ORF">DLJ74_11155</name>
</gene>
<dbReference type="Proteomes" id="UP000245624">
    <property type="component" value="Unassembled WGS sequence"/>
</dbReference>
<feature type="domain" description="HTH myb-type" evidence="3">
    <location>
        <begin position="1"/>
        <end position="61"/>
    </location>
</feature>
<feature type="domain" description="Myb-like" evidence="2">
    <location>
        <begin position="1"/>
        <end position="57"/>
    </location>
</feature>
<evidence type="ECO:0000259" key="2">
    <source>
        <dbReference type="PROSITE" id="PS50090"/>
    </source>
</evidence>
<dbReference type="PROSITE" id="PS50090">
    <property type="entry name" value="MYB_LIKE"/>
    <property type="match status" value="1"/>
</dbReference>
<dbReference type="InterPro" id="IPR009057">
    <property type="entry name" value="Homeodomain-like_sf"/>
</dbReference>
<reference evidence="4 5" key="1">
    <citation type="submission" date="2018-05" db="EMBL/GenBank/DDBJ databases">
        <title>Genomic analysis of Gracilibacillus dipsosauri DD1 reveals novel features of a salt-tolerant amylase.</title>
        <authorList>
            <person name="Deutch C.E."/>
            <person name="Yang S."/>
        </authorList>
    </citation>
    <scope>NUCLEOTIDE SEQUENCE [LARGE SCALE GENOMIC DNA]</scope>
    <source>
        <strain evidence="4 5">DD1</strain>
    </source>
</reference>
<keyword evidence="5" id="KW-1185">Reference proteome</keyword>
<dbReference type="EMBL" id="QGTD01000008">
    <property type="protein sequence ID" value="PWU68963.1"/>
    <property type="molecule type" value="Genomic_DNA"/>
</dbReference>
<dbReference type="Gene3D" id="1.10.10.60">
    <property type="entry name" value="Homeodomain-like"/>
    <property type="match status" value="1"/>
</dbReference>
<evidence type="ECO:0000259" key="3">
    <source>
        <dbReference type="PROSITE" id="PS51294"/>
    </source>
</evidence>
<dbReference type="InterPro" id="IPR014243">
    <property type="entry name" value="RsfA-like"/>
</dbReference>
<evidence type="ECO:0000313" key="4">
    <source>
        <dbReference type="EMBL" id="PWU68963.1"/>
    </source>
</evidence>
<dbReference type="NCBIfam" id="TIGR02894">
    <property type="entry name" value="DNA_bind_RsfA"/>
    <property type="match status" value="1"/>
</dbReference>
<evidence type="ECO:0000256" key="1">
    <source>
        <dbReference type="SAM" id="Coils"/>
    </source>
</evidence>
<comment type="caution">
    <text evidence="4">The sequence shown here is derived from an EMBL/GenBank/DDBJ whole genome shotgun (WGS) entry which is preliminary data.</text>
</comment>
<sequence length="154" mass="18050">MQGHRQDAWTKDEDILLAETVLRYIREGKTQLEAFKKVGNMLSRTSAACGFRWNATLRKHYEEAIQLAKSNRKKLSMSEEPFFDKAETDLPNISALIHSLEKLSSYYQKSDITEKLTLLKKENDLLKEQLEECNQVFQEIEAIMDKWRKKGKNH</sequence>
<proteinExistence type="predicted"/>